<keyword evidence="1" id="KW-0472">Membrane</keyword>
<dbReference type="AlphaFoldDB" id="A0A812EZL8"/>
<gene>
    <name evidence="2" type="ORF">SPHA_81490</name>
</gene>
<keyword evidence="3" id="KW-1185">Reference proteome</keyword>
<sequence>MSLFSINLSVFYDDFFCLFLSQNSSPSLSPFPLPPLSPPLSLSPFPLPPLSPPSLSRRSLFLHSVPLSLSLAVPSSSTQSPPLSLAVPLPPSVPPPLSRRSLFLHSVPPLSRRSLFLPQSPPLSRSPFSLPPLSPPLSLSRRSLFLHSVPLSRRSPLPIFASSLFIFSFLLFFHSFSFVILLISLSFFISLYFLLSPNHSLFCPPSASLHPLFALPSFTHFPPLLLIRSLFFFFTLSFSFKSAKVSIRR</sequence>
<protein>
    <submittedName>
        <fullName evidence="2">Uncharacterized protein</fullName>
    </submittedName>
</protein>
<dbReference type="EMBL" id="CAHIKZ030005634">
    <property type="protein sequence ID" value="CAE1332461.1"/>
    <property type="molecule type" value="Genomic_DNA"/>
</dbReference>
<feature type="transmembrane region" description="Helical" evidence="1">
    <location>
        <begin position="221"/>
        <end position="240"/>
    </location>
</feature>
<keyword evidence="1" id="KW-1133">Transmembrane helix</keyword>
<evidence type="ECO:0000256" key="1">
    <source>
        <dbReference type="SAM" id="Phobius"/>
    </source>
</evidence>
<comment type="caution">
    <text evidence="2">The sequence shown here is derived from an EMBL/GenBank/DDBJ whole genome shotgun (WGS) entry which is preliminary data.</text>
</comment>
<evidence type="ECO:0000313" key="3">
    <source>
        <dbReference type="Proteomes" id="UP000597762"/>
    </source>
</evidence>
<name>A0A812EZL8_ACAPH</name>
<evidence type="ECO:0000313" key="2">
    <source>
        <dbReference type="EMBL" id="CAE1332461.1"/>
    </source>
</evidence>
<accession>A0A812EZL8</accession>
<dbReference type="Proteomes" id="UP000597762">
    <property type="component" value="Unassembled WGS sequence"/>
</dbReference>
<organism evidence="2 3">
    <name type="scientific">Acanthosepion pharaonis</name>
    <name type="common">Pharaoh cuttlefish</name>
    <name type="synonym">Sepia pharaonis</name>
    <dbReference type="NCBI Taxonomy" id="158019"/>
    <lineage>
        <taxon>Eukaryota</taxon>
        <taxon>Metazoa</taxon>
        <taxon>Spiralia</taxon>
        <taxon>Lophotrochozoa</taxon>
        <taxon>Mollusca</taxon>
        <taxon>Cephalopoda</taxon>
        <taxon>Coleoidea</taxon>
        <taxon>Decapodiformes</taxon>
        <taxon>Sepiida</taxon>
        <taxon>Sepiina</taxon>
        <taxon>Sepiidae</taxon>
        <taxon>Acanthosepion</taxon>
    </lineage>
</organism>
<keyword evidence="1" id="KW-0812">Transmembrane</keyword>
<proteinExistence type="predicted"/>
<feature type="transmembrane region" description="Helical" evidence="1">
    <location>
        <begin position="164"/>
        <end position="195"/>
    </location>
</feature>
<reference evidence="2" key="1">
    <citation type="submission" date="2021-01" db="EMBL/GenBank/DDBJ databases">
        <authorList>
            <person name="Li R."/>
            <person name="Bekaert M."/>
        </authorList>
    </citation>
    <scope>NUCLEOTIDE SEQUENCE</scope>
    <source>
        <strain evidence="2">Farmed</strain>
    </source>
</reference>